<name>A0A2N9BKG6_STRCX</name>
<dbReference type="RefSeq" id="WP_010043187.1">
    <property type="nucleotide sequence ID" value="NZ_LT962942.1"/>
</dbReference>
<keyword evidence="6" id="KW-1185">Reference proteome</keyword>
<dbReference type="EMBL" id="LT963352">
    <property type="protein sequence ID" value="SOR83851.1"/>
    <property type="molecule type" value="Genomic_DNA"/>
</dbReference>
<reference evidence="6" key="1">
    <citation type="submission" date="2017-11" db="EMBL/GenBank/DDBJ databases">
        <authorList>
            <person name="Wibberg D."/>
        </authorList>
    </citation>
    <scope>NUCLEOTIDE SEQUENCE [LARGE SCALE GENOMIC DNA]</scope>
</reference>
<dbReference type="Proteomes" id="UP000235464">
    <property type="component" value="Chromosome I"/>
</dbReference>
<accession>A0A2N9BKG6</accession>
<dbReference type="InterPro" id="IPR001547">
    <property type="entry name" value="Glyco_hydro_5"/>
</dbReference>
<gene>
    <name evidence="5" type="primary">celH_2</name>
    <name evidence="5" type="ORF">SCNRRL3882_7297</name>
</gene>
<evidence type="ECO:0000313" key="5">
    <source>
        <dbReference type="EMBL" id="SOR83851.1"/>
    </source>
</evidence>
<evidence type="ECO:0000256" key="2">
    <source>
        <dbReference type="ARBA" id="ARBA00023295"/>
    </source>
</evidence>
<proteinExistence type="inferred from homology"/>
<keyword evidence="1 3" id="KW-0378">Hydrolase</keyword>
<evidence type="ECO:0000256" key="3">
    <source>
        <dbReference type="RuleBase" id="RU361153"/>
    </source>
</evidence>
<dbReference type="SUPFAM" id="SSF51445">
    <property type="entry name" value="(Trans)glycosidases"/>
    <property type="match status" value="1"/>
</dbReference>
<dbReference type="GO" id="GO:0008810">
    <property type="term" value="F:cellulase activity"/>
    <property type="evidence" value="ECO:0007669"/>
    <property type="project" value="UniProtKB-EC"/>
</dbReference>
<organism evidence="5 6">
    <name type="scientific">Streptomyces chartreusis NRRL 3882</name>
    <dbReference type="NCBI Taxonomy" id="1079985"/>
    <lineage>
        <taxon>Bacteria</taxon>
        <taxon>Bacillati</taxon>
        <taxon>Actinomycetota</taxon>
        <taxon>Actinomycetes</taxon>
        <taxon>Kitasatosporales</taxon>
        <taxon>Streptomycetaceae</taxon>
        <taxon>Streptomyces</taxon>
    </lineage>
</organism>
<feature type="domain" description="Glycoside hydrolase family 5" evidence="4">
    <location>
        <begin position="2"/>
        <end position="68"/>
    </location>
</feature>
<evidence type="ECO:0000256" key="1">
    <source>
        <dbReference type="ARBA" id="ARBA00022801"/>
    </source>
</evidence>
<dbReference type="EC" id="3.2.1.4" evidence="5"/>
<protein>
    <submittedName>
        <fullName evidence="5">Endoglucanase H</fullName>
        <ecNumber evidence="5">3.2.1.4</ecNumber>
    </submittedName>
</protein>
<evidence type="ECO:0000313" key="6">
    <source>
        <dbReference type="Proteomes" id="UP000235464"/>
    </source>
</evidence>
<keyword evidence="2 3" id="KW-0326">Glycosidase</keyword>
<dbReference type="Gene3D" id="3.20.20.80">
    <property type="entry name" value="Glycosidases"/>
    <property type="match status" value="1"/>
</dbReference>
<dbReference type="PROSITE" id="PS00659">
    <property type="entry name" value="GLYCOSYL_HYDROL_F5"/>
    <property type="match status" value="1"/>
</dbReference>
<dbReference type="Pfam" id="PF00150">
    <property type="entry name" value="Cellulase"/>
    <property type="match status" value="1"/>
</dbReference>
<dbReference type="GO" id="GO:0000272">
    <property type="term" value="P:polysaccharide catabolic process"/>
    <property type="evidence" value="ECO:0007669"/>
    <property type="project" value="InterPro"/>
</dbReference>
<dbReference type="InterPro" id="IPR018087">
    <property type="entry name" value="Glyco_hydro_5_CS"/>
</dbReference>
<dbReference type="InterPro" id="IPR017853">
    <property type="entry name" value="GH"/>
</dbReference>
<dbReference type="AlphaFoldDB" id="A0A2N9BKG6"/>
<sequence length="74" mass="8722">MDWAVADGLYVALNVHHDSWQWIDDLPTDHDTVRDRFDATWRQITSTFRDEPRKLLFESVNEPFSENITDAGKE</sequence>
<comment type="similarity">
    <text evidence="3">Belongs to the glycosyl hydrolase 5 (cellulase A) family.</text>
</comment>
<evidence type="ECO:0000259" key="4">
    <source>
        <dbReference type="Pfam" id="PF00150"/>
    </source>
</evidence>